<dbReference type="InterPro" id="IPR001611">
    <property type="entry name" value="Leu-rich_rpt"/>
</dbReference>
<keyword evidence="10" id="KW-0675">Receptor</keyword>
<evidence type="ECO:0000313" key="12">
    <source>
        <dbReference type="EMBL" id="KAL0000644.1"/>
    </source>
</evidence>
<evidence type="ECO:0008006" key="14">
    <source>
        <dbReference type="Google" id="ProtNLM"/>
    </source>
</evidence>
<dbReference type="PRINTS" id="PR00019">
    <property type="entry name" value="LEURICHRPT"/>
</dbReference>
<dbReference type="InterPro" id="IPR046956">
    <property type="entry name" value="RLP23-like"/>
</dbReference>
<dbReference type="SMART" id="SM00369">
    <property type="entry name" value="LRR_TYP"/>
    <property type="match status" value="5"/>
</dbReference>
<dbReference type="SUPFAM" id="SSF52058">
    <property type="entry name" value="L domain-like"/>
    <property type="match status" value="3"/>
</dbReference>
<keyword evidence="4" id="KW-0433">Leucine-rich repeat</keyword>
<dbReference type="AlphaFoldDB" id="A0AAW2CRG5"/>
<dbReference type="InterPro" id="IPR032675">
    <property type="entry name" value="LRR_dom_sf"/>
</dbReference>
<evidence type="ECO:0000256" key="10">
    <source>
        <dbReference type="ARBA" id="ARBA00023170"/>
    </source>
</evidence>
<evidence type="ECO:0000256" key="4">
    <source>
        <dbReference type="ARBA" id="ARBA00022614"/>
    </source>
</evidence>
<keyword evidence="9" id="KW-0472">Membrane</keyword>
<evidence type="ECO:0000256" key="11">
    <source>
        <dbReference type="ARBA" id="ARBA00023180"/>
    </source>
</evidence>
<accession>A0AAW2CRG5</accession>
<evidence type="ECO:0000256" key="3">
    <source>
        <dbReference type="ARBA" id="ARBA00022475"/>
    </source>
</evidence>
<dbReference type="EMBL" id="JAZDWU010000005">
    <property type="protein sequence ID" value="KAL0000644.1"/>
    <property type="molecule type" value="Genomic_DNA"/>
</dbReference>
<evidence type="ECO:0000256" key="8">
    <source>
        <dbReference type="ARBA" id="ARBA00022989"/>
    </source>
</evidence>
<dbReference type="Gene3D" id="3.80.10.10">
    <property type="entry name" value="Ribonuclease Inhibitor"/>
    <property type="match status" value="6"/>
</dbReference>
<dbReference type="SMART" id="SM00365">
    <property type="entry name" value="LRR_SD22"/>
    <property type="match status" value="3"/>
</dbReference>
<dbReference type="InterPro" id="IPR003591">
    <property type="entry name" value="Leu-rich_rpt_typical-subtyp"/>
</dbReference>
<comment type="caution">
    <text evidence="12">The sequence shown here is derived from an EMBL/GenBank/DDBJ whole genome shotgun (WGS) entry which is preliminary data.</text>
</comment>
<evidence type="ECO:0000256" key="9">
    <source>
        <dbReference type="ARBA" id="ARBA00023136"/>
    </source>
</evidence>
<organism evidence="12 13">
    <name type="scientific">Lithocarpus litseifolius</name>
    <dbReference type="NCBI Taxonomy" id="425828"/>
    <lineage>
        <taxon>Eukaryota</taxon>
        <taxon>Viridiplantae</taxon>
        <taxon>Streptophyta</taxon>
        <taxon>Embryophyta</taxon>
        <taxon>Tracheophyta</taxon>
        <taxon>Spermatophyta</taxon>
        <taxon>Magnoliopsida</taxon>
        <taxon>eudicotyledons</taxon>
        <taxon>Gunneridae</taxon>
        <taxon>Pentapetalae</taxon>
        <taxon>rosids</taxon>
        <taxon>fabids</taxon>
        <taxon>Fagales</taxon>
        <taxon>Fagaceae</taxon>
        <taxon>Lithocarpus</taxon>
    </lineage>
</organism>
<dbReference type="FunFam" id="3.80.10.10:FF:000095">
    <property type="entry name" value="LRR receptor-like serine/threonine-protein kinase GSO1"/>
    <property type="match status" value="1"/>
</dbReference>
<evidence type="ECO:0000256" key="5">
    <source>
        <dbReference type="ARBA" id="ARBA00022692"/>
    </source>
</evidence>
<reference evidence="12 13" key="1">
    <citation type="submission" date="2024-01" db="EMBL/GenBank/DDBJ databases">
        <title>A telomere-to-telomere, gap-free genome of sweet tea (Lithocarpus litseifolius).</title>
        <authorList>
            <person name="Zhou J."/>
        </authorList>
    </citation>
    <scope>NUCLEOTIDE SEQUENCE [LARGE SCALE GENOMIC DNA]</scope>
    <source>
        <strain evidence="12">Zhou-2022a</strain>
        <tissue evidence="12">Leaf</tissue>
    </source>
</reference>
<evidence type="ECO:0000313" key="13">
    <source>
        <dbReference type="Proteomes" id="UP001459277"/>
    </source>
</evidence>
<keyword evidence="3" id="KW-1003">Cell membrane</keyword>
<dbReference type="Pfam" id="PF00560">
    <property type="entry name" value="LRR_1"/>
    <property type="match status" value="6"/>
</dbReference>
<evidence type="ECO:0000256" key="7">
    <source>
        <dbReference type="ARBA" id="ARBA00022737"/>
    </source>
</evidence>
<evidence type="ECO:0000256" key="1">
    <source>
        <dbReference type="ARBA" id="ARBA00004251"/>
    </source>
</evidence>
<gene>
    <name evidence="12" type="ORF">SO802_014425</name>
</gene>
<name>A0AAW2CRG5_9ROSI</name>
<comment type="subcellular location">
    <subcellularLocation>
        <location evidence="1">Cell membrane</location>
        <topology evidence="1">Single-pass type I membrane protein</topology>
    </subcellularLocation>
</comment>
<comment type="similarity">
    <text evidence="2">Belongs to the RLP family.</text>
</comment>
<keyword evidence="6" id="KW-0732">Signal</keyword>
<keyword evidence="5" id="KW-0812">Transmembrane</keyword>
<dbReference type="PROSITE" id="PS51450">
    <property type="entry name" value="LRR"/>
    <property type="match status" value="1"/>
</dbReference>
<dbReference type="PANTHER" id="PTHR48063:SF112">
    <property type="entry name" value="RECEPTOR LIKE PROTEIN 30-LIKE"/>
    <property type="match status" value="1"/>
</dbReference>
<dbReference type="Proteomes" id="UP001459277">
    <property type="component" value="Unassembled WGS sequence"/>
</dbReference>
<dbReference type="FunFam" id="3.80.10.10:FF:000041">
    <property type="entry name" value="LRR receptor-like serine/threonine-protein kinase ERECTA"/>
    <property type="match status" value="2"/>
</dbReference>
<proteinExistence type="inferred from homology"/>
<dbReference type="PANTHER" id="PTHR48063">
    <property type="entry name" value="LRR RECEPTOR-LIKE KINASE"/>
    <property type="match status" value="1"/>
</dbReference>
<keyword evidence="13" id="KW-1185">Reference proteome</keyword>
<evidence type="ECO:0000256" key="2">
    <source>
        <dbReference type="ARBA" id="ARBA00009592"/>
    </source>
</evidence>
<keyword evidence="11" id="KW-0325">Glycoprotein</keyword>
<keyword evidence="8" id="KW-1133">Transmembrane helix</keyword>
<dbReference type="Pfam" id="PF13855">
    <property type="entry name" value="LRR_8"/>
    <property type="match status" value="1"/>
</dbReference>
<sequence>MMIQEFTMHEVVAVGVDTSDPMVFDYGQTRTSTNGAAHVIKNEGMKLTTTNIGGNANEFGLDDSFLGGCGGINDGFHNRADHNFYKDLGVSWDFKGCEDIEIALKKLSLSSISTSWECDQLDPFIALFAICGLSSPYPCELHEWSSIWKFMIRDLVFDRKKGHDIKISWCFSADLVNDEIYLLKLSIVIRCLEVVGVFNVQDALKYWVSGWFPLIKMSTTTTPCGQGFERQDRLEQLCLNAPTPIRYLNPRERAREAQREKLGLISKERQRELDILKKQNSKKASKKDKEVFQEIMGTPGLDLISLGIVDADLVPKYELTAEDGKQLAKEYSRVLMRRHRARQAAESTLLRLKKEAIEALSEELRAAALVPDLTPFPANRFMATLTPPIEGYIDKILLTALPLGHLTWIAVTVLCDNRTGHVLQLRLRSFPAVVDELAINDEGQWEAQYEAYERTASDWLQEINELPSLSKLLLSGCGLSGFIPPIPSSINFSSLTTLDLSSNSFENTSILFWVFGLHNLLSLDLSSNQFQGPIPVHLQNLTSLRHLDLSWNNLNSSIPNWLHSFSHLEFLNLRLNSLQGTISSAIGNLTSAISIDLSSNELEGKVPRSLGNLCNSRVITLSGNKWSQEISEIFESLSVCVSNGLEILDLSNAQLYGHLTDDLGQFKNLVILSLGANSISGPIPWSIGNLSSLRFLDLESNQINETLPPSFGQLSKLEHLYIASSILEGVVSEVHFSKLMKLTTLLASQNQLTLEVRNSWIPPFQLNSLILRSWNLGPRFPLWLLSQKHLQYLDISNTRVSDAVPPLFWNLSSQFMYLNLSHNQIYGEIPNIPMILFTSSMIDMSSNHFNGSLPCISSNVSILDLSDNLLSGSISHFLCYKMNESKQMSYLNLGKNLLSGEIIGCWMKWQNLNALNLGNNHLSGSIPRSIGSLIYLQSLHLYNNKFSGKLPSSLENCKDLVTIDIGKNKFVGSIPSWMGHRFSSLMILILRSNSFYGYIPETLCSLTSLQILDLSNNKLFGSIPRCVNNFNAMATNNNSNYPLFLYDRSIRYDGGFTVL</sequence>
<dbReference type="GO" id="GO:0005886">
    <property type="term" value="C:plasma membrane"/>
    <property type="evidence" value="ECO:0007669"/>
    <property type="project" value="UniProtKB-SubCell"/>
</dbReference>
<protein>
    <recommendedName>
        <fullName evidence="14">Chaoptin</fullName>
    </recommendedName>
</protein>
<keyword evidence="7" id="KW-0677">Repeat</keyword>
<evidence type="ECO:0000256" key="6">
    <source>
        <dbReference type="ARBA" id="ARBA00022729"/>
    </source>
</evidence>